<evidence type="ECO:0000313" key="7">
    <source>
        <dbReference type="Proteomes" id="UP000663829"/>
    </source>
</evidence>
<dbReference type="Proteomes" id="UP000663829">
    <property type="component" value="Unassembled WGS sequence"/>
</dbReference>
<gene>
    <name evidence="4" type="ORF">GPM918_LOCUS27302</name>
    <name evidence="3" type="ORF">OVA965_LOCUS7341</name>
    <name evidence="6" type="ORF">SRO942_LOCUS27601</name>
    <name evidence="5" type="ORF">TMI583_LOCUS7337</name>
</gene>
<keyword evidence="7" id="KW-1185">Reference proteome</keyword>
<name>A0A815BVC7_9BILA</name>
<comment type="caution">
    <text evidence="4">The sequence shown here is derived from an EMBL/GenBank/DDBJ whole genome shotgun (WGS) entry which is preliminary data.</text>
</comment>
<dbReference type="EMBL" id="CAJNOQ010011384">
    <property type="protein sequence ID" value="CAF1275611.1"/>
    <property type="molecule type" value="Genomic_DNA"/>
</dbReference>
<organism evidence="4 7">
    <name type="scientific">Didymodactylos carnosus</name>
    <dbReference type="NCBI Taxonomy" id="1234261"/>
    <lineage>
        <taxon>Eukaryota</taxon>
        <taxon>Metazoa</taxon>
        <taxon>Spiralia</taxon>
        <taxon>Gnathifera</taxon>
        <taxon>Rotifera</taxon>
        <taxon>Eurotatoria</taxon>
        <taxon>Bdelloidea</taxon>
        <taxon>Philodinida</taxon>
        <taxon>Philodinidae</taxon>
        <taxon>Didymodactylos</taxon>
    </lineage>
</organism>
<evidence type="ECO:0000313" key="6">
    <source>
        <dbReference type="EMBL" id="CAF4066747.1"/>
    </source>
</evidence>
<evidence type="ECO:0000256" key="1">
    <source>
        <dbReference type="PROSITE-ProRule" id="PRU00152"/>
    </source>
</evidence>
<accession>A0A815BVC7</accession>
<evidence type="ECO:0000313" key="4">
    <source>
        <dbReference type="EMBL" id="CAF1275611.1"/>
    </source>
</evidence>
<evidence type="ECO:0000259" key="2">
    <source>
        <dbReference type="PROSITE" id="PS50095"/>
    </source>
</evidence>
<evidence type="ECO:0000313" key="5">
    <source>
        <dbReference type="EMBL" id="CAF3640142.1"/>
    </source>
</evidence>
<feature type="domain" description="PLAT" evidence="2">
    <location>
        <begin position="1"/>
        <end position="115"/>
    </location>
</feature>
<protein>
    <recommendedName>
        <fullName evidence="2">PLAT domain-containing protein</fullName>
    </recommendedName>
</protein>
<dbReference type="PROSITE" id="PS50095">
    <property type="entry name" value="PLAT"/>
    <property type="match status" value="1"/>
</dbReference>
<dbReference type="EMBL" id="CAJOBA010002326">
    <property type="protein sequence ID" value="CAF3640142.1"/>
    <property type="molecule type" value="Genomic_DNA"/>
</dbReference>
<dbReference type="Proteomes" id="UP000681722">
    <property type="component" value="Unassembled WGS sequence"/>
</dbReference>
<dbReference type="EMBL" id="CAJOBC010025345">
    <property type="protein sequence ID" value="CAF4066747.1"/>
    <property type="molecule type" value="Genomic_DNA"/>
</dbReference>
<proteinExistence type="predicted"/>
<dbReference type="SUPFAM" id="SSF49723">
    <property type="entry name" value="Lipase/lipooxygenase domain (PLAT/LH2 domain)"/>
    <property type="match status" value="1"/>
</dbReference>
<dbReference type="InterPro" id="IPR036392">
    <property type="entry name" value="PLAT/LH2_dom_sf"/>
</dbReference>
<sequence>MSKIPPPPISGGTDCTAILQIFGENDSTKPIIIINRDRTLLGRGEEEEFERKGADVGPITKIIVSIKDGKSAWFLKKVDENTTDMPNSDYEDYTFTLNKWFNPIPSRHGAVNKTHEIFPDQESAGEVTDEPNIEDFDS</sequence>
<dbReference type="EMBL" id="CAJNOK010002326">
    <property type="protein sequence ID" value="CAF0854982.1"/>
    <property type="molecule type" value="Genomic_DNA"/>
</dbReference>
<dbReference type="AlphaFoldDB" id="A0A815BVC7"/>
<dbReference type="Proteomes" id="UP000677228">
    <property type="component" value="Unassembled WGS sequence"/>
</dbReference>
<evidence type="ECO:0000313" key="3">
    <source>
        <dbReference type="EMBL" id="CAF0854982.1"/>
    </source>
</evidence>
<dbReference type="Gene3D" id="2.60.60.20">
    <property type="entry name" value="PLAT/LH2 domain"/>
    <property type="match status" value="1"/>
</dbReference>
<reference evidence="4" key="1">
    <citation type="submission" date="2021-02" db="EMBL/GenBank/DDBJ databases">
        <authorList>
            <person name="Nowell W R."/>
        </authorList>
    </citation>
    <scope>NUCLEOTIDE SEQUENCE</scope>
</reference>
<dbReference type="InterPro" id="IPR001024">
    <property type="entry name" value="PLAT/LH2_dom"/>
</dbReference>
<comment type="caution">
    <text evidence="1">Lacks conserved residue(s) required for the propagation of feature annotation.</text>
</comment>
<dbReference type="Proteomes" id="UP000682733">
    <property type="component" value="Unassembled WGS sequence"/>
</dbReference>